<keyword evidence="2" id="KW-1185">Reference proteome</keyword>
<accession>A0ACC2V3F8</accession>
<comment type="caution">
    <text evidence="1">The sequence shown here is derived from an EMBL/GenBank/DDBJ whole genome shotgun (WGS) entry which is preliminary data.</text>
</comment>
<dbReference type="Proteomes" id="UP001227268">
    <property type="component" value="Unassembled WGS sequence"/>
</dbReference>
<sequence>MPPSKSKSNKQPPPPARTRKPPKRPTAATSDPFSPSYTPSTHSETLDAGVLVEEKGEKFRFSDPLRAGRWYGRAGELYQVAREMQGAQRGDGWDAGALECGGGAESNVQNQTDAGAESTQGIPSQQPPG</sequence>
<evidence type="ECO:0000313" key="1">
    <source>
        <dbReference type="EMBL" id="KAJ9093552.1"/>
    </source>
</evidence>
<reference evidence="1" key="1">
    <citation type="submission" date="2023-04" db="EMBL/GenBank/DDBJ databases">
        <title>Draft Genome sequencing of Naganishia species isolated from polar environments using Oxford Nanopore Technology.</title>
        <authorList>
            <person name="Leo P."/>
            <person name="Venkateswaran K."/>
        </authorList>
    </citation>
    <scope>NUCLEOTIDE SEQUENCE</scope>
    <source>
        <strain evidence="1">MNA-CCFEE 5423</strain>
    </source>
</reference>
<proteinExistence type="predicted"/>
<organism evidence="1 2">
    <name type="scientific">Naganishia friedmannii</name>
    <dbReference type="NCBI Taxonomy" id="89922"/>
    <lineage>
        <taxon>Eukaryota</taxon>
        <taxon>Fungi</taxon>
        <taxon>Dikarya</taxon>
        <taxon>Basidiomycota</taxon>
        <taxon>Agaricomycotina</taxon>
        <taxon>Tremellomycetes</taxon>
        <taxon>Filobasidiales</taxon>
        <taxon>Filobasidiaceae</taxon>
        <taxon>Naganishia</taxon>
    </lineage>
</organism>
<dbReference type="EMBL" id="JASBWT010000030">
    <property type="protein sequence ID" value="KAJ9093552.1"/>
    <property type="molecule type" value="Genomic_DNA"/>
</dbReference>
<evidence type="ECO:0000313" key="2">
    <source>
        <dbReference type="Proteomes" id="UP001227268"/>
    </source>
</evidence>
<gene>
    <name evidence="1" type="ORF">QFC21_006393</name>
</gene>
<protein>
    <submittedName>
        <fullName evidence="1">Uncharacterized protein</fullName>
    </submittedName>
</protein>
<name>A0ACC2V3F8_9TREE</name>